<reference evidence="1 2" key="1">
    <citation type="submission" date="2014-04" db="EMBL/GenBank/DDBJ databases">
        <title>Characterization and application of a salt tolerant electro-active bacterium.</title>
        <authorList>
            <person name="Yang L."/>
            <person name="Wei S."/>
            <person name="Tay Q.X.M."/>
        </authorList>
    </citation>
    <scope>NUCLEOTIDE SEQUENCE [LARGE SCALE GENOMIC DNA]</scope>
    <source>
        <strain evidence="1 2">LY1</strain>
    </source>
</reference>
<evidence type="ECO:0000313" key="1">
    <source>
        <dbReference type="EMBL" id="KEO75942.1"/>
    </source>
</evidence>
<dbReference type="RefSeq" id="WP_035068378.1">
    <property type="nucleotide sequence ID" value="NZ_JMIH01000001.1"/>
</dbReference>
<sequence length="405" mass="46033">MINLFQNQLSAEQESSNRALGDIVEKIAQSLNKNAHMLENFTVEDGWLGACLFYCYYAKYTGDDRHFDKVVAYLDKALPLIDYQCFKAHYPNDGYDFNLSGLGMFLIKAVDNGFLDMDICPYLEKIDDVLYDQCRDKINHGDFNLSSGALAMGHYLLSNGCRSAKNESLLIEIIEGIEKQAIKSREGGIYWMSTYIKDRVYTGLRHGSVMVISFLSAAFDKGILKDKCLSLIKQGMDFLISCRRNGSNNLFPIYLEDFEQKNEFGLCELEIGYGLLRGAITLKDASMVAVAKEVLMTCTERCFKDQQNMDASIRHGASGLAYLYERISRMDPTEDKYLQAYDYWIRQLPKYATAQKEFCGFESHLQRASNSYKLSFSGGIIGIGITLMKHLKKDLPRLDGFINTY</sequence>
<dbReference type="Gene3D" id="1.50.10.20">
    <property type="match status" value="1"/>
</dbReference>
<dbReference type="Pfam" id="PF05147">
    <property type="entry name" value="LANC_like"/>
    <property type="match status" value="1"/>
</dbReference>
<dbReference type="EMBL" id="JMIH01000001">
    <property type="protein sequence ID" value="KEO75942.1"/>
    <property type="molecule type" value="Genomic_DNA"/>
</dbReference>
<protein>
    <recommendedName>
        <fullName evidence="3">Lanthionine synthetase C-like protein</fullName>
    </recommendedName>
</protein>
<accession>A0A074LPR9</accession>
<organism evidence="1 2">
    <name type="scientific">Anditalea andensis</name>
    <dbReference type="NCBI Taxonomy" id="1048983"/>
    <lineage>
        <taxon>Bacteria</taxon>
        <taxon>Pseudomonadati</taxon>
        <taxon>Bacteroidota</taxon>
        <taxon>Cytophagia</taxon>
        <taxon>Cytophagales</taxon>
        <taxon>Cytophagaceae</taxon>
        <taxon>Anditalea</taxon>
    </lineage>
</organism>
<name>A0A074LPR9_9BACT</name>
<gene>
    <name evidence="1" type="ORF">EL17_00065</name>
</gene>
<dbReference type="GO" id="GO:0031179">
    <property type="term" value="P:peptide modification"/>
    <property type="evidence" value="ECO:0007669"/>
    <property type="project" value="InterPro"/>
</dbReference>
<dbReference type="SUPFAM" id="SSF158745">
    <property type="entry name" value="LanC-like"/>
    <property type="match status" value="1"/>
</dbReference>
<evidence type="ECO:0000313" key="2">
    <source>
        <dbReference type="Proteomes" id="UP000027821"/>
    </source>
</evidence>
<comment type="caution">
    <text evidence="1">The sequence shown here is derived from an EMBL/GenBank/DDBJ whole genome shotgun (WGS) entry which is preliminary data.</text>
</comment>
<keyword evidence="2" id="KW-1185">Reference proteome</keyword>
<dbReference type="Proteomes" id="UP000027821">
    <property type="component" value="Unassembled WGS sequence"/>
</dbReference>
<dbReference type="InterPro" id="IPR007822">
    <property type="entry name" value="LANC-like"/>
</dbReference>
<evidence type="ECO:0008006" key="3">
    <source>
        <dbReference type="Google" id="ProtNLM"/>
    </source>
</evidence>
<dbReference type="AlphaFoldDB" id="A0A074LPR9"/>
<dbReference type="eggNOG" id="COG4403">
    <property type="taxonomic scope" value="Bacteria"/>
</dbReference>
<proteinExistence type="predicted"/>
<dbReference type="OrthoDB" id="6313827at2"/>
<dbReference type="SMART" id="SM01260">
    <property type="entry name" value="LANC_like"/>
    <property type="match status" value="1"/>
</dbReference>